<evidence type="ECO:0000313" key="4">
    <source>
        <dbReference type="Proteomes" id="UP000294621"/>
    </source>
</evidence>
<comment type="caution">
    <text evidence="3">The sequence shown here is derived from an EMBL/GenBank/DDBJ whole genome shotgun (WGS) entry which is preliminary data.</text>
</comment>
<sequence>MPWNAVVGGAAQLETLFTSAAAMTGLSTGGLVMVPGPLRGRSWRRSSVNNSHDRGKEQRSRRPGILLRSHFLLGYDLPGTGMAPDQVTAEVHEALGPNPLQHAYDQLTFLSRILPPLYVAENGA</sequence>
<reference evidence="3 4" key="1">
    <citation type="submission" date="2019-03" db="EMBL/GenBank/DDBJ databases">
        <title>Genome Sequencing and Assembly of Various Microbes Isolated from Partially Reclaimed Soil and Acid Mine Drainage (AMD) Site.</title>
        <authorList>
            <person name="Steinbock B."/>
            <person name="Bechtold R."/>
            <person name="Sevigny J.L."/>
            <person name="Thomas D."/>
            <person name="Cuthill L.R."/>
            <person name="Aveiro Johannsen E.J."/>
            <person name="Thomas K."/>
            <person name="Ghosh A."/>
        </authorList>
    </citation>
    <scope>NUCLEOTIDE SEQUENCE [LARGE SCALE GENOMIC DNA]</scope>
    <source>
        <strain evidence="3 4">S-A1</strain>
    </source>
</reference>
<dbReference type="EMBL" id="SMZQ01000009">
    <property type="protein sequence ID" value="TDL33977.1"/>
    <property type="molecule type" value="Genomic_DNA"/>
</dbReference>
<protein>
    <submittedName>
        <fullName evidence="3">Uncharacterized protein</fullName>
    </submittedName>
</protein>
<feature type="region of interest" description="Disordered" evidence="1">
    <location>
        <begin position="38"/>
        <end position="62"/>
    </location>
</feature>
<accession>A0A4R5XT55</accession>
<organism evidence="3 4">
    <name type="scientific">Arthrobacter nitrophenolicus</name>
    <dbReference type="NCBI Taxonomy" id="683150"/>
    <lineage>
        <taxon>Bacteria</taxon>
        <taxon>Bacillati</taxon>
        <taxon>Actinomycetota</taxon>
        <taxon>Actinomycetes</taxon>
        <taxon>Micrococcales</taxon>
        <taxon>Micrococcaceae</taxon>
        <taxon>Arthrobacter</taxon>
    </lineage>
</organism>
<gene>
    <name evidence="3" type="ORF">E2R57_15795</name>
</gene>
<dbReference type="RefSeq" id="WP_133350638.1">
    <property type="nucleotide sequence ID" value="NZ_SMZQ01000009.1"/>
</dbReference>
<keyword evidence="2" id="KW-1133">Transmembrane helix</keyword>
<name>A0A4R5XT55_9MICC</name>
<keyword evidence="2" id="KW-0812">Transmembrane</keyword>
<keyword evidence="2" id="KW-0472">Membrane</keyword>
<feature type="compositionally biased region" description="Basic and acidic residues" evidence="1">
    <location>
        <begin position="51"/>
        <end position="60"/>
    </location>
</feature>
<dbReference type="OrthoDB" id="2052122at2"/>
<evidence type="ECO:0000313" key="3">
    <source>
        <dbReference type="EMBL" id="TDL33977.1"/>
    </source>
</evidence>
<dbReference type="Proteomes" id="UP000294621">
    <property type="component" value="Unassembled WGS sequence"/>
</dbReference>
<proteinExistence type="predicted"/>
<evidence type="ECO:0000256" key="1">
    <source>
        <dbReference type="SAM" id="MobiDB-lite"/>
    </source>
</evidence>
<evidence type="ECO:0000256" key="2">
    <source>
        <dbReference type="SAM" id="Phobius"/>
    </source>
</evidence>
<dbReference type="AlphaFoldDB" id="A0A4R5XT55"/>
<feature type="transmembrane region" description="Helical" evidence="2">
    <location>
        <begin position="20"/>
        <end position="38"/>
    </location>
</feature>